<dbReference type="Proteomes" id="UP000294933">
    <property type="component" value="Unassembled WGS sequence"/>
</dbReference>
<dbReference type="VEuPathDB" id="FungiDB:BD410DRAFT_820434"/>
<dbReference type="AlphaFoldDB" id="A0A4Y7Q9E9"/>
<gene>
    <name evidence="3" type="ORF">BD410DRAFT_820434</name>
</gene>
<evidence type="ECO:0000313" key="3">
    <source>
        <dbReference type="EMBL" id="TDL24287.1"/>
    </source>
</evidence>
<reference evidence="3 4" key="1">
    <citation type="submission" date="2018-06" db="EMBL/GenBank/DDBJ databases">
        <title>A transcriptomic atlas of mushroom development highlights an independent origin of complex multicellularity.</title>
        <authorList>
            <consortium name="DOE Joint Genome Institute"/>
            <person name="Krizsan K."/>
            <person name="Almasi E."/>
            <person name="Merenyi Z."/>
            <person name="Sahu N."/>
            <person name="Viragh M."/>
            <person name="Koszo T."/>
            <person name="Mondo S."/>
            <person name="Kiss B."/>
            <person name="Balint B."/>
            <person name="Kues U."/>
            <person name="Barry K."/>
            <person name="Hegedus J.C."/>
            <person name="Henrissat B."/>
            <person name="Johnson J."/>
            <person name="Lipzen A."/>
            <person name="Ohm R."/>
            <person name="Nagy I."/>
            <person name="Pangilinan J."/>
            <person name="Yan J."/>
            <person name="Xiong Y."/>
            <person name="Grigoriev I.V."/>
            <person name="Hibbett D.S."/>
            <person name="Nagy L.G."/>
        </authorList>
    </citation>
    <scope>NUCLEOTIDE SEQUENCE [LARGE SCALE GENOMIC DNA]</scope>
    <source>
        <strain evidence="3 4">SZMC22713</strain>
    </source>
</reference>
<keyword evidence="1" id="KW-0479">Metal-binding</keyword>
<dbReference type="STRING" id="50990.A0A4Y7Q9E9"/>
<dbReference type="OrthoDB" id="18412at2759"/>
<proteinExistence type="predicted"/>
<evidence type="ECO:0000259" key="2">
    <source>
        <dbReference type="PROSITE" id="PS51083"/>
    </source>
</evidence>
<evidence type="ECO:0000256" key="1">
    <source>
        <dbReference type="PROSITE-ProRule" id="PRU00453"/>
    </source>
</evidence>
<accession>A0A4Y7Q9E9</accession>
<dbReference type="Pfam" id="PF04438">
    <property type="entry name" value="zf-HIT"/>
    <property type="match status" value="1"/>
</dbReference>
<evidence type="ECO:0000313" key="4">
    <source>
        <dbReference type="Proteomes" id="UP000294933"/>
    </source>
</evidence>
<dbReference type="GO" id="GO:0008270">
    <property type="term" value="F:zinc ion binding"/>
    <property type="evidence" value="ECO:0007669"/>
    <property type="project" value="UniProtKB-UniRule"/>
</dbReference>
<keyword evidence="1" id="KW-0862">Zinc</keyword>
<dbReference type="Gene3D" id="3.30.60.190">
    <property type="match status" value="1"/>
</dbReference>
<dbReference type="EMBL" id="ML170167">
    <property type="protein sequence ID" value="TDL24287.1"/>
    <property type="molecule type" value="Genomic_DNA"/>
</dbReference>
<dbReference type="CDD" id="cd23024">
    <property type="entry name" value="zf-HIT_ZNHIT2-3"/>
    <property type="match status" value="1"/>
</dbReference>
<protein>
    <recommendedName>
        <fullName evidence="2">HIT-type domain-containing protein</fullName>
    </recommendedName>
</protein>
<sequence>MAPRPRANCQICNTVQSKYTCSTCRALYCSVACYKQHKSDSCTTTGASGKPEDGHNAALLLSETDGEMTQTPSLLQERPLKEPQKLRPLTSLKWPYIPDESAYPDPLKRDDPKQLSLKQYEAIATSPMIRETLLTSPRLPQLLRSIDNLRGSERYEALQRVLGVTQGVNNSNRPEFADDIDEEDAKALKSFATAIEKAVRGERKDALGLDWEGE</sequence>
<dbReference type="InterPro" id="IPR007529">
    <property type="entry name" value="Znf_HIT"/>
</dbReference>
<keyword evidence="4" id="KW-1185">Reference proteome</keyword>
<name>A0A4Y7Q9E9_9AGAM</name>
<feature type="domain" description="HIT-type" evidence="2">
    <location>
        <begin position="9"/>
        <end position="42"/>
    </location>
</feature>
<dbReference type="PROSITE" id="PS51083">
    <property type="entry name" value="ZF_HIT"/>
    <property type="match status" value="1"/>
</dbReference>
<keyword evidence="1" id="KW-0863">Zinc-finger</keyword>
<dbReference type="SUPFAM" id="SSF144232">
    <property type="entry name" value="HIT/MYND zinc finger-like"/>
    <property type="match status" value="1"/>
</dbReference>
<organism evidence="3 4">
    <name type="scientific">Rickenella mellea</name>
    <dbReference type="NCBI Taxonomy" id="50990"/>
    <lineage>
        <taxon>Eukaryota</taxon>
        <taxon>Fungi</taxon>
        <taxon>Dikarya</taxon>
        <taxon>Basidiomycota</taxon>
        <taxon>Agaricomycotina</taxon>
        <taxon>Agaricomycetes</taxon>
        <taxon>Hymenochaetales</taxon>
        <taxon>Rickenellaceae</taxon>
        <taxon>Rickenella</taxon>
    </lineage>
</organism>